<keyword evidence="9" id="KW-1185">Reference proteome</keyword>
<keyword evidence="4 5" id="KW-0443">Lipid metabolism</keyword>
<feature type="active site" description="Proton acceptor" evidence="5">
    <location>
        <position position="655"/>
    </location>
</feature>
<protein>
    <recommendedName>
        <fullName evidence="7">PNPLA domain-containing protein</fullName>
    </recommendedName>
</protein>
<evidence type="ECO:0000256" key="1">
    <source>
        <dbReference type="ARBA" id="ARBA00022723"/>
    </source>
</evidence>
<evidence type="ECO:0000256" key="2">
    <source>
        <dbReference type="ARBA" id="ARBA00022771"/>
    </source>
</evidence>
<dbReference type="GO" id="GO:0016020">
    <property type="term" value="C:membrane"/>
    <property type="evidence" value="ECO:0007669"/>
    <property type="project" value="TreeGrafter"/>
</dbReference>
<dbReference type="OrthoDB" id="194358at2759"/>
<comment type="caution">
    <text evidence="8">The sequence shown here is derived from an EMBL/GenBank/DDBJ whole genome shotgun (WGS) entry which is preliminary data.</text>
</comment>
<dbReference type="InterPro" id="IPR002641">
    <property type="entry name" value="PNPLA_dom"/>
</dbReference>
<feature type="short sequence motif" description="DGA/G" evidence="5">
    <location>
        <begin position="655"/>
        <end position="657"/>
    </location>
</feature>
<name>A0A397GF37_ASPTH</name>
<dbReference type="STRING" id="41047.A0A397GF37"/>
<feature type="short sequence motif" description="GXGXXG" evidence="5">
    <location>
        <begin position="443"/>
        <end position="448"/>
    </location>
</feature>
<keyword evidence="5" id="KW-0378">Hydrolase</keyword>
<reference evidence="8" key="1">
    <citation type="submission" date="2018-08" db="EMBL/GenBank/DDBJ databases">
        <title>Draft genome sequence of azole-resistant Aspergillus thermomutatus (Neosartorya pseudofischeri) strain HMR AF 39, isolated from a human nasal aspirate.</title>
        <authorList>
            <person name="Parent-Michaud M."/>
            <person name="Dufresne P.J."/>
            <person name="Fournier E."/>
            <person name="Martineau C."/>
            <person name="Moreira S."/>
            <person name="Perkins V."/>
            <person name="De Repentigny L."/>
            <person name="Dufresne S.F."/>
        </authorList>
    </citation>
    <scope>NUCLEOTIDE SEQUENCE [LARGE SCALE GENOMIC DNA]</scope>
    <source>
        <strain evidence="8">HMR AF 39</strain>
    </source>
</reference>
<dbReference type="InterPro" id="IPR017907">
    <property type="entry name" value="Znf_RING_CS"/>
</dbReference>
<dbReference type="Proteomes" id="UP000215305">
    <property type="component" value="Unassembled WGS sequence"/>
</dbReference>
<evidence type="ECO:0000313" key="8">
    <source>
        <dbReference type="EMBL" id="RHZ48749.1"/>
    </source>
</evidence>
<dbReference type="PANTHER" id="PTHR24185">
    <property type="entry name" value="CALCIUM-INDEPENDENT PHOSPHOLIPASE A2-GAMMA"/>
    <property type="match status" value="1"/>
</dbReference>
<gene>
    <name evidence="8" type="ORF">CDV56_103303</name>
</gene>
<accession>A0A397GF37</accession>
<evidence type="ECO:0000256" key="5">
    <source>
        <dbReference type="PROSITE-ProRule" id="PRU01161"/>
    </source>
</evidence>
<sequence>MRPREDVGWLDIGLGKDMRYTIRDSGRLVHILESVIQPENKFPALCAFLGGDAKDNALKHVFPQNNIRRHRSRSSIGLRYDVGSLQSASPVIIADGDPQLSPRPTVSDISGTDHSIMWEANSPRMVLWAIWARLIFLFADAVCIFADDFPELSDVVDFLAGCMDMRSVSTLPLPIRPRVIVVLSDDANDTLESALQRDRFYSRLQEAHPGLFTDTFSSINLIHCGERNLSEKARCERLRTLLFGQLKDMQAVRHDHRALFASSHWKGFFQIAVRHTANELHQPFDFIKATRASYPIPPNTSTCIAHYCQAAELAGFQFEEIAPTIASALVMDHYVPGMLFDRLEWTDVLAVAVRVDELKSQSGWLCRIRSTRVCLYCLCRAAQHALACGHTICDHCAQIFGEPTLSVDYRFTIKSCIYCLYKMPLVIDILSPTMNPTILAIDGGGVRGVIPLEFLVLIQEHLGPSCPLQDLVDLAVGTSSGGLSTLGLFKMKWNARKCSDMFDRVARRIFHERRESAISRFFRTVFKAELPLAILPRWVLWLLHDGCYDSGTFDLALKDVFGDDHRIFGAFDRQSTAISGTRFGVVATSIAKDTHSCVFGNFNSDHGSTDNCEFKIVRPLNPHHEPLVWEAARATAAAPFFFPTADIRDIGSFQDGGLRDNFAAGIARRLVRQVWPSRKHPARLLSIGTGAILQPSAETPHFRHVFRDSFVRRGFDAWMASMDTDPKWMEMFNQLDEADKPDYFRFNVHLREIPNAIDSVEAMDDYRNLVILQAGSAALARDAAIAFLISRLYFVVEAIPETGNLPLSCRGTVRCKGVARQIITAIERLHPQRLDFITDSESLGSFQALEDVCRGCGRYRKAVSFFINHLDETVNIYLRSNSQKRWRINGFPDTVRSFILAQKIDSPFGQHHHGRAGITACREALRIVVKPSEVRLKFGEEQAQYAWKFNDESLVPLFDKHLSKHSVGAYMQLHREAGKGFCAVHPEDIVKDTPQVDIEEQLLRLEAEKADLAERLARAEVRIVALEAANVQHEETIFAQKKIIQDTQASINLYEQDIQQWMLKVELYEKSTIQCSYALQQIICYLQGVQVDIPTTYT</sequence>
<feature type="short sequence motif" description="GXSXG" evidence="5">
    <location>
        <begin position="477"/>
        <end position="481"/>
    </location>
</feature>
<dbReference type="VEuPathDB" id="FungiDB:CDV56_103303"/>
<keyword evidence="2" id="KW-0863">Zinc-finger</keyword>
<dbReference type="SUPFAM" id="SSF52151">
    <property type="entry name" value="FabD/lysophospholipase-like"/>
    <property type="match status" value="1"/>
</dbReference>
<dbReference type="InterPro" id="IPR016035">
    <property type="entry name" value="Acyl_Trfase/lysoPLipase"/>
</dbReference>
<feature type="active site" description="Nucleophile" evidence="5">
    <location>
        <position position="479"/>
    </location>
</feature>
<feature type="coiled-coil region" evidence="6">
    <location>
        <begin position="995"/>
        <end position="1036"/>
    </location>
</feature>
<proteinExistence type="predicted"/>
<dbReference type="Gene3D" id="3.40.1090.10">
    <property type="entry name" value="Cytosolic phospholipase A2 catalytic domain"/>
    <property type="match status" value="1"/>
</dbReference>
<dbReference type="Pfam" id="PF01734">
    <property type="entry name" value="Patatin"/>
    <property type="match status" value="1"/>
</dbReference>
<feature type="domain" description="PNPLA" evidence="7">
    <location>
        <begin position="439"/>
        <end position="668"/>
    </location>
</feature>
<keyword evidence="1" id="KW-0479">Metal-binding</keyword>
<organism evidence="8 9">
    <name type="scientific">Aspergillus thermomutatus</name>
    <name type="common">Neosartorya pseudofischeri</name>
    <dbReference type="NCBI Taxonomy" id="41047"/>
    <lineage>
        <taxon>Eukaryota</taxon>
        <taxon>Fungi</taxon>
        <taxon>Dikarya</taxon>
        <taxon>Ascomycota</taxon>
        <taxon>Pezizomycotina</taxon>
        <taxon>Eurotiomycetes</taxon>
        <taxon>Eurotiomycetidae</taxon>
        <taxon>Eurotiales</taxon>
        <taxon>Aspergillaceae</taxon>
        <taxon>Aspergillus</taxon>
        <taxon>Aspergillus subgen. Fumigati</taxon>
    </lineage>
</organism>
<dbReference type="GO" id="GO:0046486">
    <property type="term" value="P:glycerolipid metabolic process"/>
    <property type="evidence" value="ECO:0007669"/>
    <property type="project" value="UniProtKB-ARBA"/>
</dbReference>
<dbReference type="PROSITE" id="PS00518">
    <property type="entry name" value="ZF_RING_1"/>
    <property type="match status" value="1"/>
</dbReference>
<keyword evidence="6" id="KW-0175">Coiled coil</keyword>
<dbReference type="RefSeq" id="XP_026612086.1">
    <property type="nucleotide sequence ID" value="XM_026756922.1"/>
</dbReference>
<dbReference type="AlphaFoldDB" id="A0A397GF37"/>
<evidence type="ECO:0000256" key="6">
    <source>
        <dbReference type="SAM" id="Coils"/>
    </source>
</evidence>
<dbReference type="GO" id="GO:0016042">
    <property type="term" value="P:lipid catabolic process"/>
    <property type="evidence" value="ECO:0007669"/>
    <property type="project" value="UniProtKB-UniRule"/>
</dbReference>
<evidence type="ECO:0000313" key="9">
    <source>
        <dbReference type="Proteomes" id="UP000215305"/>
    </source>
</evidence>
<dbReference type="PANTHER" id="PTHR24185:SF8">
    <property type="entry name" value="PNPLA DOMAIN-CONTAINING PROTEIN"/>
    <property type="match status" value="1"/>
</dbReference>
<dbReference type="EMBL" id="NKHU02000191">
    <property type="protein sequence ID" value="RHZ48749.1"/>
    <property type="molecule type" value="Genomic_DNA"/>
</dbReference>
<dbReference type="GO" id="GO:0019369">
    <property type="term" value="P:arachidonate metabolic process"/>
    <property type="evidence" value="ECO:0007669"/>
    <property type="project" value="TreeGrafter"/>
</dbReference>
<keyword evidence="5" id="KW-0442">Lipid degradation</keyword>
<dbReference type="GO" id="GO:0047499">
    <property type="term" value="F:calcium-independent phospholipase A2 activity"/>
    <property type="evidence" value="ECO:0007669"/>
    <property type="project" value="TreeGrafter"/>
</dbReference>
<evidence type="ECO:0000259" key="7">
    <source>
        <dbReference type="PROSITE" id="PS51635"/>
    </source>
</evidence>
<dbReference type="GO" id="GO:0008270">
    <property type="term" value="F:zinc ion binding"/>
    <property type="evidence" value="ECO:0007669"/>
    <property type="project" value="UniProtKB-KW"/>
</dbReference>
<dbReference type="PROSITE" id="PS51635">
    <property type="entry name" value="PNPLA"/>
    <property type="match status" value="1"/>
</dbReference>
<dbReference type="CDD" id="cd07199">
    <property type="entry name" value="Pat17_PNPLA8_PNPLA9_like"/>
    <property type="match status" value="1"/>
</dbReference>
<keyword evidence="3" id="KW-0862">Zinc</keyword>
<evidence type="ECO:0000256" key="4">
    <source>
        <dbReference type="ARBA" id="ARBA00023098"/>
    </source>
</evidence>
<dbReference type="GeneID" id="38125277"/>
<evidence type="ECO:0000256" key="3">
    <source>
        <dbReference type="ARBA" id="ARBA00022833"/>
    </source>
</evidence>